<dbReference type="InterPro" id="IPR050858">
    <property type="entry name" value="Mal-CoA-ACP_Trans/PKS_FabD"/>
</dbReference>
<comment type="catalytic activity">
    <reaction evidence="4">
        <text>holo-[ACP] + malonyl-CoA = malonyl-[ACP] + CoA</text>
        <dbReference type="Rhea" id="RHEA:41792"/>
        <dbReference type="Rhea" id="RHEA-COMP:9623"/>
        <dbReference type="Rhea" id="RHEA-COMP:9685"/>
        <dbReference type="ChEBI" id="CHEBI:57287"/>
        <dbReference type="ChEBI" id="CHEBI:57384"/>
        <dbReference type="ChEBI" id="CHEBI:64479"/>
        <dbReference type="ChEBI" id="CHEBI:78449"/>
        <dbReference type="EC" id="2.3.1.39"/>
    </reaction>
</comment>
<dbReference type="SUPFAM" id="SSF55048">
    <property type="entry name" value="Probable ACP-binding domain of malonyl-CoA ACP transacylase"/>
    <property type="match status" value="1"/>
</dbReference>
<dbReference type="EC" id="2.3.1.39" evidence="1"/>
<proteinExistence type="predicted"/>
<name>A0A9D1GXY2_9ACTN</name>
<dbReference type="Pfam" id="PF00698">
    <property type="entry name" value="Acyl_transf_1"/>
    <property type="match status" value="1"/>
</dbReference>
<dbReference type="Proteomes" id="UP000886842">
    <property type="component" value="Unassembled WGS sequence"/>
</dbReference>
<dbReference type="GO" id="GO:0004314">
    <property type="term" value="F:[acyl-carrier-protein] S-malonyltransferase activity"/>
    <property type="evidence" value="ECO:0007669"/>
    <property type="project" value="UniProtKB-EC"/>
</dbReference>
<evidence type="ECO:0000256" key="4">
    <source>
        <dbReference type="ARBA" id="ARBA00048462"/>
    </source>
</evidence>
<dbReference type="InterPro" id="IPR001227">
    <property type="entry name" value="Ac_transferase_dom_sf"/>
</dbReference>
<keyword evidence="2" id="KW-0808">Transferase</keyword>
<dbReference type="InterPro" id="IPR016036">
    <property type="entry name" value="Malonyl_transacylase_ACP-bd"/>
</dbReference>
<evidence type="ECO:0000313" key="7">
    <source>
        <dbReference type="Proteomes" id="UP000886842"/>
    </source>
</evidence>
<dbReference type="Gene3D" id="3.40.366.10">
    <property type="entry name" value="Malonyl-Coenzyme A Acyl Carrier Protein, domain 2"/>
    <property type="match status" value="1"/>
</dbReference>
<dbReference type="InterPro" id="IPR014043">
    <property type="entry name" value="Acyl_transferase_dom"/>
</dbReference>
<dbReference type="EMBL" id="DVLP01000240">
    <property type="protein sequence ID" value="HIT75494.1"/>
    <property type="molecule type" value="Genomic_DNA"/>
</dbReference>
<dbReference type="PANTHER" id="PTHR42681:SF1">
    <property type="entry name" value="MALONYL-COA-ACYL CARRIER PROTEIN TRANSACYLASE, MITOCHONDRIAL"/>
    <property type="match status" value="1"/>
</dbReference>
<reference evidence="6" key="1">
    <citation type="submission" date="2020-10" db="EMBL/GenBank/DDBJ databases">
        <authorList>
            <person name="Gilroy R."/>
        </authorList>
    </citation>
    <scope>NUCLEOTIDE SEQUENCE</scope>
    <source>
        <strain evidence="6">ChiGjej1B1-24693</strain>
    </source>
</reference>
<organism evidence="6 7">
    <name type="scientific">Candidatus Avipropionibacterium avicola</name>
    <dbReference type="NCBI Taxonomy" id="2840701"/>
    <lineage>
        <taxon>Bacteria</taxon>
        <taxon>Bacillati</taxon>
        <taxon>Actinomycetota</taxon>
        <taxon>Actinomycetes</taxon>
        <taxon>Propionibacteriales</taxon>
        <taxon>Propionibacteriaceae</taxon>
        <taxon>Propionibacteriaceae incertae sedis</taxon>
        <taxon>Candidatus Avipropionibacterium</taxon>
    </lineage>
</organism>
<comment type="caution">
    <text evidence="6">The sequence shown here is derived from an EMBL/GenBank/DDBJ whole genome shotgun (WGS) entry which is preliminary data.</text>
</comment>
<dbReference type="SMART" id="SM00827">
    <property type="entry name" value="PKS_AT"/>
    <property type="match status" value="1"/>
</dbReference>
<dbReference type="PANTHER" id="PTHR42681">
    <property type="entry name" value="MALONYL-COA-ACYL CARRIER PROTEIN TRANSACYLASE, MITOCHONDRIAL"/>
    <property type="match status" value="1"/>
</dbReference>
<evidence type="ECO:0000256" key="2">
    <source>
        <dbReference type="ARBA" id="ARBA00022679"/>
    </source>
</evidence>
<dbReference type="SUPFAM" id="SSF52151">
    <property type="entry name" value="FabD/lysophospholipase-like"/>
    <property type="match status" value="1"/>
</dbReference>
<protein>
    <recommendedName>
        <fullName evidence="1">[acyl-carrier-protein] S-malonyltransferase</fullName>
        <ecNumber evidence="1">2.3.1.39</ecNumber>
    </recommendedName>
</protein>
<sequence length="311" mass="32008">MLAILAPGQGAQKSGFLQPWTESASFARGLDWYSAVTGIDLTHLGTEADDETIRDTAIAQPLLVAAGALALAELFGSASLVADDLGEQVVVAGHSVGEITAAIATGVVSPETGMVLVRERGRAMAEAAAVRPTSMTAVLAGDPDEVLAKIEAAGLTPANNNGPGQVVAAGTVEQLEAFAADPPNRARLAPLQVAGAFHTVHMEPAVSHLSSVAAAAPVADPQLRLLSNRDGAAVSEGRDALDRIVAQVANPVRWDLCLQTLADLGVTGVLEVPPAGTLAGIAKRHLRSAERFTLNTPDQLDEARAFVRAHV</sequence>
<dbReference type="InterPro" id="IPR016035">
    <property type="entry name" value="Acyl_Trfase/lysoPLipase"/>
</dbReference>
<reference evidence="6" key="2">
    <citation type="journal article" date="2021" name="PeerJ">
        <title>Extensive microbial diversity within the chicken gut microbiome revealed by metagenomics and culture.</title>
        <authorList>
            <person name="Gilroy R."/>
            <person name="Ravi A."/>
            <person name="Getino M."/>
            <person name="Pursley I."/>
            <person name="Horton D.L."/>
            <person name="Alikhan N.F."/>
            <person name="Baker D."/>
            <person name="Gharbi K."/>
            <person name="Hall N."/>
            <person name="Watson M."/>
            <person name="Adriaenssens E.M."/>
            <person name="Foster-Nyarko E."/>
            <person name="Jarju S."/>
            <person name="Secka A."/>
            <person name="Antonio M."/>
            <person name="Oren A."/>
            <person name="Chaudhuri R.R."/>
            <person name="La Ragione R."/>
            <person name="Hildebrand F."/>
            <person name="Pallen M.J."/>
        </authorList>
    </citation>
    <scope>NUCLEOTIDE SEQUENCE</scope>
    <source>
        <strain evidence="6">ChiGjej1B1-24693</strain>
    </source>
</reference>
<evidence type="ECO:0000313" key="6">
    <source>
        <dbReference type="EMBL" id="HIT75494.1"/>
    </source>
</evidence>
<dbReference type="Gene3D" id="3.30.70.250">
    <property type="entry name" value="Malonyl-CoA ACP transacylase, ACP-binding"/>
    <property type="match status" value="1"/>
</dbReference>
<evidence type="ECO:0000256" key="3">
    <source>
        <dbReference type="ARBA" id="ARBA00023315"/>
    </source>
</evidence>
<evidence type="ECO:0000259" key="5">
    <source>
        <dbReference type="SMART" id="SM00827"/>
    </source>
</evidence>
<dbReference type="AlphaFoldDB" id="A0A9D1GXY2"/>
<accession>A0A9D1GXY2</accession>
<dbReference type="GO" id="GO:0005829">
    <property type="term" value="C:cytosol"/>
    <property type="evidence" value="ECO:0007669"/>
    <property type="project" value="TreeGrafter"/>
</dbReference>
<keyword evidence="3" id="KW-0012">Acyltransferase</keyword>
<feature type="domain" description="Malonyl-CoA:ACP transacylase (MAT)" evidence="5">
    <location>
        <begin position="5"/>
        <end position="311"/>
    </location>
</feature>
<dbReference type="GO" id="GO:0006633">
    <property type="term" value="P:fatty acid biosynthetic process"/>
    <property type="evidence" value="ECO:0007669"/>
    <property type="project" value="TreeGrafter"/>
</dbReference>
<evidence type="ECO:0000256" key="1">
    <source>
        <dbReference type="ARBA" id="ARBA00013258"/>
    </source>
</evidence>
<gene>
    <name evidence="6" type="ORF">IAA98_07910</name>
</gene>